<protein>
    <recommendedName>
        <fullName evidence="5">Peptidyl-prolyl cis-trans isomerase</fullName>
        <shortName evidence="5">PPIase</shortName>
        <ecNumber evidence="5">5.2.1.8</ecNumber>
    </recommendedName>
</protein>
<keyword evidence="8" id="KW-1185">Reference proteome</keyword>
<proteinExistence type="inferred from homology"/>
<evidence type="ECO:0000256" key="4">
    <source>
        <dbReference type="ARBA" id="ARBA00023235"/>
    </source>
</evidence>
<keyword evidence="3 5" id="KW-0697">Rotamase</keyword>
<dbReference type="GeneID" id="98915219"/>
<dbReference type="CDD" id="cd00317">
    <property type="entry name" value="cyclophilin"/>
    <property type="match status" value="1"/>
</dbReference>
<dbReference type="Pfam" id="PF00160">
    <property type="entry name" value="Pro_isomerase"/>
    <property type="match status" value="1"/>
</dbReference>
<dbReference type="InterPro" id="IPR020892">
    <property type="entry name" value="Cyclophilin-type_PPIase_CS"/>
</dbReference>
<name>A0A4V2W5F2_9FIRM</name>
<organism evidence="7 8">
    <name type="scientific">Longibaculum muris</name>
    <dbReference type="NCBI Taxonomy" id="1796628"/>
    <lineage>
        <taxon>Bacteria</taxon>
        <taxon>Bacillati</taxon>
        <taxon>Bacillota</taxon>
        <taxon>Erysipelotrichia</taxon>
        <taxon>Erysipelotrichales</taxon>
        <taxon>Coprobacillaceae</taxon>
        <taxon>Longibaculum</taxon>
    </lineage>
</organism>
<dbReference type="InterPro" id="IPR024936">
    <property type="entry name" value="Cyclophilin-type_PPIase"/>
</dbReference>
<dbReference type="RefSeq" id="WP_066450368.1">
    <property type="nucleotide sequence ID" value="NZ_CAUWFI010000025.1"/>
</dbReference>
<dbReference type="PANTHER" id="PTHR45625:SF4">
    <property type="entry name" value="PEPTIDYLPROLYL ISOMERASE DOMAIN AND WD REPEAT-CONTAINING PROTEIN 1"/>
    <property type="match status" value="1"/>
</dbReference>
<dbReference type="PRINTS" id="PR00153">
    <property type="entry name" value="CSAPPISMRASE"/>
</dbReference>
<feature type="domain" description="PPIase cyclophilin-type" evidence="6">
    <location>
        <begin position="19"/>
        <end position="159"/>
    </location>
</feature>
<dbReference type="InterPro" id="IPR029000">
    <property type="entry name" value="Cyclophilin-like_dom_sf"/>
</dbReference>
<reference evidence="7 8" key="1">
    <citation type="submission" date="2019-03" db="EMBL/GenBank/DDBJ databases">
        <title>Genomic Encyclopedia of Type Strains, Phase IV (KMG-IV): sequencing the most valuable type-strain genomes for metagenomic binning, comparative biology and taxonomic classification.</title>
        <authorList>
            <person name="Goeker M."/>
        </authorList>
    </citation>
    <scope>NUCLEOTIDE SEQUENCE [LARGE SCALE GENOMIC DNA]</scope>
    <source>
        <strain evidence="7 8">DSM 29487</strain>
    </source>
</reference>
<dbReference type="EC" id="5.2.1.8" evidence="5"/>
<accession>A0A4V2W5F2</accession>
<comment type="function">
    <text evidence="1 5">PPIases accelerate the folding of proteins. It catalyzes the cis-trans isomerization of proline imidic peptide bonds in oligopeptides.</text>
</comment>
<dbReference type="EMBL" id="SMCQ01000008">
    <property type="protein sequence ID" value="TCV99582.1"/>
    <property type="molecule type" value="Genomic_DNA"/>
</dbReference>
<evidence type="ECO:0000256" key="2">
    <source>
        <dbReference type="ARBA" id="ARBA00007365"/>
    </source>
</evidence>
<dbReference type="SUPFAM" id="SSF50891">
    <property type="entry name" value="Cyclophilin-like"/>
    <property type="match status" value="1"/>
</dbReference>
<dbReference type="InterPro" id="IPR044666">
    <property type="entry name" value="Cyclophilin_A-like"/>
</dbReference>
<dbReference type="Gene3D" id="2.40.100.10">
    <property type="entry name" value="Cyclophilin-like"/>
    <property type="match status" value="1"/>
</dbReference>
<dbReference type="PROSITE" id="PS00170">
    <property type="entry name" value="CSA_PPIASE_1"/>
    <property type="match status" value="1"/>
</dbReference>
<dbReference type="InterPro" id="IPR002130">
    <property type="entry name" value="Cyclophilin-type_PPIase_dom"/>
</dbReference>
<dbReference type="PROSITE" id="PS50072">
    <property type="entry name" value="CSA_PPIASE_2"/>
    <property type="match status" value="1"/>
</dbReference>
<comment type="similarity">
    <text evidence="2 5">Belongs to the cyclophilin-type PPIase family.</text>
</comment>
<gene>
    <name evidence="7" type="ORF">EDD60_10821</name>
</gene>
<dbReference type="AlphaFoldDB" id="A0A4V2W5F2"/>
<keyword evidence="4 5" id="KW-0413">Isomerase</keyword>
<dbReference type="PIRSF" id="PIRSF001467">
    <property type="entry name" value="Peptidylpro_ismrse"/>
    <property type="match status" value="1"/>
</dbReference>
<sequence length="160" mass="17845">METIKFEIEMQDGKIMKGELYPEVAPITVKNFVGLIQDHFYDGLIFHRVIPGFMIQGGGMDATMKGKECPAIQGEFKSNGFNNELLHTRGVLSMARTMIKDSASSQFFIMHEDAPHLDGEYAAFGKITEGLEVVDEIANTPTNFQDCPLTPVVIKTMRLL</sequence>
<comment type="caution">
    <text evidence="7">The sequence shown here is derived from an EMBL/GenBank/DDBJ whole genome shotgun (WGS) entry which is preliminary data.</text>
</comment>
<dbReference type="GO" id="GO:0006457">
    <property type="term" value="P:protein folding"/>
    <property type="evidence" value="ECO:0007669"/>
    <property type="project" value="InterPro"/>
</dbReference>
<evidence type="ECO:0000313" key="8">
    <source>
        <dbReference type="Proteomes" id="UP000295515"/>
    </source>
</evidence>
<dbReference type="PANTHER" id="PTHR45625">
    <property type="entry name" value="PEPTIDYL-PROLYL CIS-TRANS ISOMERASE-RELATED"/>
    <property type="match status" value="1"/>
</dbReference>
<evidence type="ECO:0000313" key="7">
    <source>
        <dbReference type="EMBL" id="TCV99582.1"/>
    </source>
</evidence>
<evidence type="ECO:0000256" key="5">
    <source>
        <dbReference type="RuleBase" id="RU363019"/>
    </source>
</evidence>
<evidence type="ECO:0000256" key="3">
    <source>
        <dbReference type="ARBA" id="ARBA00023110"/>
    </source>
</evidence>
<comment type="catalytic activity">
    <reaction evidence="5">
        <text>[protein]-peptidylproline (omega=180) = [protein]-peptidylproline (omega=0)</text>
        <dbReference type="Rhea" id="RHEA:16237"/>
        <dbReference type="Rhea" id="RHEA-COMP:10747"/>
        <dbReference type="Rhea" id="RHEA-COMP:10748"/>
        <dbReference type="ChEBI" id="CHEBI:83833"/>
        <dbReference type="ChEBI" id="CHEBI:83834"/>
        <dbReference type="EC" id="5.2.1.8"/>
    </reaction>
</comment>
<evidence type="ECO:0000256" key="1">
    <source>
        <dbReference type="ARBA" id="ARBA00002388"/>
    </source>
</evidence>
<dbReference type="GO" id="GO:0003755">
    <property type="term" value="F:peptidyl-prolyl cis-trans isomerase activity"/>
    <property type="evidence" value="ECO:0007669"/>
    <property type="project" value="UniProtKB-UniRule"/>
</dbReference>
<evidence type="ECO:0000259" key="6">
    <source>
        <dbReference type="PROSITE" id="PS50072"/>
    </source>
</evidence>
<dbReference type="Proteomes" id="UP000295515">
    <property type="component" value="Unassembled WGS sequence"/>
</dbReference>